<protein>
    <submittedName>
        <fullName evidence="5">Hemin receptor</fullName>
    </submittedName>
</protein>
<feature type="signal peptide" evidence="3">
    <location>
        <begin position="1"/>
        <end position="22"/>
    </location>
</feature>
<dbReference type="SUPFAM" id="SSF53807">
    <property type="entry name" value="Helical backbone' metal receptor"/>
    <property type="match status" value="1"/>
</dbReference>
<feature type="chain" id="PRO_5039006079" evidence="3">
    <location>
        <begin position="23"/>
        <end position="369"/>
    </location>
</feature>
<dbReference type="AlphaFoldDB" id="A0A4U2YIK5"/>
<proteinExistence type="inferred from homology"/>
<dbReference type="EMBL" id="SZPY01000004">
    <property type="protein sequence ID" value="TKI60936.1"/>
    <property type="molecule type" value="Genomic_DNA"/>
</dbReference>
<organism evidence="5 6">
    <name type="scientific">Nocardioides jishulii</name>
    <dbReference type="NCBI Taxonomy" id="2575440"/>
    <lineage>
        <taxon>Bacteria</taxon>
        <taxon>Bacillati</taxon>
        <taxon>Actinomycetota</taxon>
        <taxon>Actinomycetes</taxon>
        <taxon>Propionibacteriales</taxon>
        <taxon>Nocardioidaceae</taxon>
        <taxon>Nocardioides</taxon>
    </lineage>
</organism>
<dbReference type="PROSITE" id="PS51257">
    <property type="entry name" value="PROKAR_LIPOPROTEIN"/>
    <property type="match status" value="1"/>
</dbReference>
<dbReference type="Proteomes" id="UP000307808">
    <property type="component" value="Unassembled WGS sequence"/>
</dbReference>
<feature type="region of interest" description="Disordered" evidence="2">
    <location>
        <begin position="31"/>
        <end position="54"/>
    </location>
</feature>
<evidence type="ECO:0000256" key="2">
    <source>
        <dbReference type="SAM" id="MobiDB-lite"/>
    </source>
</evidence>
<sequence length="369" mass="38134">MSASRRLSAAVPLVAVALLLSACGIDTSGGSAGGSTAGSSVAPDISSVEPPADPREFQGVVSPLVDETDIDPVVEDPEPELPAVVTDAQGNKVTVTDTSRVLALDLYGTLSRTVFELGLGDRLVGRDTSTRFEQAADLPLVTPKGHDLSAEAILDLDPTVIISDTTLGPVDVLHQMEEAGIPVVWVESDRNLGNVGELTRMTAAALGVPEAGTLLADRIEAEVKEVTAKIAAKAPADPTDRLRTVFLYVRGTAGVYYMFGQGSGADDLIDAVGAYDVAEEIKWKGMRPVTAEGLVAAAPELVVMMTGGLESTGGVDGLLEKLPALAQTSAGRNKRIVTIDDSLILGYGPNTADVLNALAVAVIAPEALT</sequence>
<evidence type="ECO:0000259" key="4">
    <source>
        <dbReference type="PROSITE" id="PS50983"/>
    </source>
</evidence>
<dbReference type="Pfam" id="PF01497">
    <property type="entry name" value="Peripla_BP_2"/>
    <property type="match status" value="1"/>
</dbReference>
<dbReference type="OrthoDB" id="9797736at2"/>
<keyword evidence="3" id="KW-0732">Signal</keyword>
<keyword evidence="5" id="KW-0675">Receptor</keyword>
<accession>A0A4U2YIK5</accession>
<gene>
    <name evidence="5" type="ORF">FC770_15690</name>
</gene>
<dbReference type="InterPro" id="IPR002491">
    <property type="entry name" value="ABC_transptr_periplasmic_BD"/>
</dbReference>
<feature type="domain" description="Fe/B12 periplasmic-binding" evidence="4">
    <location>
        <begin position="102"/>
        <end position="367"/>
    </location>
</feature>
<reference evidence="5 6" key="1">
    <citation type="submission" date="2019-04" db="EMBL/GenBank/DDBJ databases">
        <authorList>
            <person name="Dong K."/>
        </authorList>
    </citation>
    <scope>NUCLEOTIDE SEQUENCE [LARGE SCALE GENOMIC DNA]</scope>
    <source>
        <strain evidence="6">dk3543</strain>
    </source>
</reference>
<evidence type="ECO:0000313" key="6">
    <source>
        <dbReference type="Proteomes" id="UP000307808"/>
    </source>
</evidence>
<comment type="similarity">
    <text evidence="1">Belongs to the bacterial solute-binding protein 8 family.</text>
</comment>
<evidence type="ECO:0000256" key="3">
    <source>
        <dbReference type="SAM" id="SignalP"/>
    </source>
</evidence>
<dbReference type="Gene3D" id="3.40.50.1980">
    <property type="entry name" value="Nitrogenase molybdenum iron protein domain"/>
    <property type="match status" value="2"/>
</dbReference>
<keyword evidence="6" id="KW-1185">Reference proteome</keyword>
<evidence type="ECO:0000256" key="1">
    <source>
        <dbReference type="ARBA" id="ARBA00008814"/>
    </source>
</evidence>
<dbReference type="PANTHER" id="PTHR30535">
    <property type="entry name" value="VITAMIN B12-BINDING PROTEIN"/>
    <property type="match status" value="1"/>
</dbReference>
<name>A0A4U2YIK5_9ACTN</name>
<dbReference type="PANTHER" id="PTHR30535:SF4">
    <property type="entry name" value="HEMIN-BINDING PERIPLASMIC PROTEIN HMUT"/>
    <property type="match status" value="1"/>
</dbReference>
<dbReference type="InterPro" id="IPR050902">
    <property type="entry name" value="ABC_Transporter_SBP"/>
</dbReference>
<dbReference type="PROSITE" id="PS50983">
    <property type="entry name" value="FE_B12_PBP"/>
    <property type="match status" value="1"/>
</dbReference>
<comment type="caution">
    <text evidence="5">The sequence shown here is derived from an EMBL/GenBank/DDBJ whole genome shotgun (WGS) entry which is preliminary data.</text>
</comment>
<evidence type="ECO:0000313" key="5">
    <source>
        <dbReference type="EMBL" id="TKI60936.1"/>
    </source>
</evidence>
<dbReference type="RefSeq" id="WP_137067242.1">
    <property type="nucleotide sequence ID" value="NZ_CP040748.1"/>
</dbReference>